<dbReference type="EMBL" id="KN823109">
    <property type="protein sequence ID" value="KIO22447.1"/>
    <property type="molecule type" value="Genomic_DNA"/>
</dbReference>
<proteinExistence type="predicted"/>
<reference evidence="4" key="2">
    <citation type="submission" date="2015-01" db="EMBL/GenBank/DDBJ databases">
        <title>Evolutionary Origins and Diversification of the Mycorrhizal Mutualists.</title>
        <authorList>
            <consortium name="DOE Joint Genome Institute"/>
            <consortium name="Mycorrhizal Genomics Consortium"/>
            <person name="Kohler A."/>
            <person name="Kuo A."/>
            <person name="Nagy L.G."/>
            <person name="Floudas D."/>
            <person name="Copeland A."/>
            <person name="Barry K.W."/>
            <person name="Cichocki N."/>
            <person name="Veneault-Fourrey C."/>
            <person name="LaButti K."/>
            <person name="Lindquist E.A."/>
            <person name="Lipzen A."/>
            <person name="Lundell T."/>
            <person name="Morin E."/>
            <person name="Murat C."/>
            <person name="Riley R."/>
            <person name="Ohm R."/>
            <person name="Sun H."/>
            <person name="Tunlid A."/>
            <person name="Henrissat B."/>
            <person name="Grigoriev I.V."/>
            <person name="Hibbett D.S."/>
            <person name="Martin F."/>
        </authorList>
    </citation>
    <scope>NUCLEOTIDE SEQUENCE [LARGE SCALE GENOMIC DNA]</scope>
    <source>
        <strain evidence="4">MUT 4182</strain>
    </source>
</reference>
<protein>
    <recommendedName>
        <fullName evidence="2">Protein kinase domain-containing protein</fullName>
    </recommendedName>
</protein>
<dbReference type="InterPro" id="IPR011009">
    <property type="entry name" value="Kinase-like_dom_sf"/>
</dbReference>
<evidence type="ECO:0000313" key="3">
    <source>
        <dbReference type="EMBL" id="KIO22447.1"/>
    </source>
</evidence>
<dbReference type="PROSITE" id="PS50011">
    <property type="entry name" value="PROTEIN_KINASE_DOM"/>
    <property type="match status" value="1"/>
</dbReference>
<dbReference type="SUPFAM" id="SSF56112">
    <property type="entry name" value="Protein kinase-like (PK-like)"/>
    <property type="match status" value="1"/>
</dbReference>
<evidence type="ECO:0000313" key="4">
    <source>
        <dbReference type="Proteomes" id="UP000054248"/>
    </source>
</evidence>
<dbReference type="Pfam" id="PF07714">
    <property type="entry name" value="PK_Tyr_Ser-Thr"/>
    <property type="match status" value="1"/>
</dbReference>
<dbReference type="OrthoDB" id="4062651at2759"/>
<accession>A0A0C3LM92</accession>
<organism evidence="3 4">
    <name type="scientific">Tulasnella calospora MUT 4182</name>
    <dbReference type="NCBI Taxonomy" id="1051891"/>
    <lineage>
        <taxon>Eukaryota</taxon>
        <taxon>Fungi</taxon>
        <taxon>Dikarya</taxon>
        <taxon>Basidiomycota</taxon>
        <taxon>Agaricomycotina</taxon>
        <taxon>Agaricomycetes</taxon>
        <taxon>Cantharellales</taxon>
        <taxon>Tulasnellaceae</taxon>
        <taxon>Tulasnella</taxon>
    </lineage>
</organism>
<gene>
    <name evidence="3" type="ORF">M407DRAFT_245168</name>
</gene>
<dbReference type="AlphaFoldDB" id="A0A0C3LM92"/>
<dbReference type="InterPro" id="IPR001245">
    <property type="entry name" value="Ser-Thr/Tyr_kinase_cat_dom"/>
</dbReference>
<dbReference type="Gene3D" id="1.10.510.10">
    <property type="entry name" value="Transferase(Phosphotransferase) domain 1"/>
    <property type="match status" value="1"/>
</dbReference>
<dbReference type="GO" id="GO:0005524">
    <property type="term" value="F:ATP binding"/>
    <property type="evidence" value="ECO:0007669"/>
    <property type="project" value="InterPro"/>
</dbReference>
<feature type="domain" description="Protein kinase" evidence="2">
    <location>
        <begin position="33"/>
        <end position="163"/>
    </location>
</feature>
<dbReference type="Proteomes" id="UP000054248">
    <property type="component" value="Unassembled WGS sequence"/>
</dbReference>
<name>A0A0C3LM92_9AGAM</name>
<sequence>MSLSPIDPEPPNKSLIHPGINLGPSPEPLGGKLLLEESVTYGQHGELYKGVWALSDHDYKPVALKCIRLRGLADDLGYDHNRMYGLERTFKRIVKETSIWVSLKHPNILPFYGYQTRDEELILVSRWGEKQSLDRFLALYPEFTIIDKLELVSVKTFTTSSCS</sequence>
<keyword evidence="4" id="KW-1185">Reference proteome</keyword>
<evidence type="ECO:0000256" key="1">
    <source>
        <dbReference type="SAM" id="MobiDB-lite"/>
    </source>
</evidence>
<dbReference type="InterPro" id="IPR000719">
    <property type="entry name" value="Prot_kinase_dom"/>
</dbReference>
<dbReference type="GO" id="GO:0004672">
    <property type="term" value="F:protein kinase activity"/>
    <property type="evidence" value="ECO:0007669"/>
    <property type="project" value="InterPro"/>
</dbReference>
<feature type="region of interest" description="Disordered" evidence="1">
    <location>
        <begin position="1"/>
        <end position="21"/>
    </location>
</feature>
<reference evidence="3 4" key="1">
    <citation type="submission" date="2014-04" db="EMBL/GenBank/DDBJ databases">
        <authorList>
            <consortium name="DOE Joint Genome Institute"/>
            <person name="Kuo A."/>
            <person name="Girlanda M."/>
            <person name="Perotto S."/>
            <person name="Kohler A."/>
            <person name="Nagy L.G."/>
            <person name="Floudas D."/>
            <person name="Copeland A."/>
            <person name="Barry K.W."/>
            <person name="Cichocki N."/>
            <person name="Veneault-Fourrey C."/>
            <person name="LaButti K."/>
            <person name="Lindquist E.A."/>
            <person name="Lipzen A."/>
            <person name="Lundell T."/>
            <person name="Morin E."/>
            <person name="Murat C."/>
            <person name="Sun H."/>
            <person name="Tunlid A."/>
            <person name="Henrissat B."/>
            <person name="Grigoriev I.V."/>
            <person name="Hibbett D.S."/>
            <person name="Martin F."/>
            <person name="Nordberg H.P."/>
            <person name="Cantor M.N."/>
            <person name="Hua S.X."/>
        </authorList>
    </citation>
    <scope>NUCLEOTIDE SEQUENCE [LARGE SCALE GENOMIC DNA]</scope>
    <source>
        <strain evidence="3 4">MUT 4182</strain>
    </source>
</reference>
<dbReference type="HOGENOM" id="CLU_1628265_0_0_1"/>
<evidence type="ECO:0000259" key="2">
    <source>
        <dbReference type="PROSITE" id="PS50011"/>
    </source>
</evidence>